<keyword evidence="5" id="KW-0653">Protein transport</keyword>
<proteinExistence type="inferred from homology"/>
<gene>
    <name evidence="10" type="ORF">B1A_02099</name>
</gene>
<dbReference type="GO" id="GO:0016020">
    <property type="term" value="C:membrane"/>
    <property type="evidence" value="ECO:0007669"/>
    <property type="project" value="UniProtKB-SubCell"/>
</dbReference>
<feature type="transmembrane region" description="Helical" evidence="9">
    <location>
        <begin position="154"/>
        <end position="171"/>
    </location>
</feature>
<evidence type="ECO:0000256" key="4">
    <source>
        <dbReference type="ARBA" id="ARBA00022692"/>
    </source>
</evidence>
<keyword evidence="7" id="KW-0811">Translocation</keyword>
<comment type="similarity">
    <text evidence="2">Belongs to the SecY/SEC61-alpha family.</text>
</comment>
<dbReference type="Pfam" id="PF00344">
    <property type="entry name" value="SecY"/>
    <property type="match status" value="1"/>
</dbReference>
<dbReference type="AlphaFoldDB" id="T1D987"/>
<feature type="transmembrane region" description="Helical" evidence="9">
    <location>
        <begin position="54"/>
        <end position="74"/>
    </location>
</feature>
<reference evidence="10" key="2">
    <citation type="journal article" date="2014" name="ISME J.">
        <title>Microbial stratification in low pH oxic and suboxic macroscopic growths along an acid mine drainage.</title>
        <authorList>
            <person name="Mendez-Garcia C."/>
            <person name="Mesa V."/>
            <person name="Sprenger R.R."/>
            <person name="Richter M."/>
            <person name="Diez M.S."/>
            <person name="Solano J."/>
            <person name="Bargiela R."/>
            <person name="Golyshina O.V."/>
            <person name="Manteca A."/>
            <person name="Ramos J.L."/>
            <person name="Gallego J.R."/>
            <person name="Llorente I."/>
            <person name="Martins Dos Santos V.A."/>
            <person name="Jensen O.N."/>
            <person name="Pelaez A.I."/>
            <person name="Sanchez J."/>
            <person name="Ferrer M."/>
        </authorList>
    </citation>
    <scope>NUCLEOTIDE SEQUENCE</scope>
</reference>
<feature type="non-terminal residue" evidence="10">
    <location>
        <position position="201"/>
    </location>
</feature>
<evidence type="ECO:0000256" key="8">
    <source>
        <dbReference type="ARBA" id="ARBA00023136"/>
    </source>
</evidence>
<comment type="caution">
    <text evidence="10">The sequence shown here is derived from an EMBL/GenBank/DDBJ whole genome shotgun (WGS) entry which is preliminary data.</text>
</comment>
<keyword evidence="3" id="KW-0813">Transport</keyword>
<evidence type="ECO:0000256" key="9">
    <source>
        <dbReference type="SAM" id="Phobius"/>
    </source>
</evidence>
<evidence type="ECO:0000256" key="2">
    <source>
        <dbReference type="ARBA" id="ARBA00005751"/>
    </source>
</evidence>
<protein>
    <submittedName>
        <fullName evidence="10">Preprotein translocase, SecY subunit</fullName>
    </submittedName>
</protein>
<dbReference type="Gene3D" id="1.10.3370.10">
    <property type="entry name" value="SecY subunit domain"/>
    <property type="match status" value="1"/>
</dbReference>
<keyword evidence="4 9" id="KW-0812">Transmembrane</keyword>
<evidence type="ECO:0000256" key="6">
    <source>
        <dbReference type="ARBA" id="ARBA00022989"/>
    </source>
</evidence>
<dbReference type="EMBL" id="AUZX01001570">
    <property type="protein sequence ID" value="EQD78755.1"/>
    <property type="molecule type" value="Genomic_DNA"/>
</dbReference>
<evidence type="ECO:0000256" key="1">
    <source>
        <dbReference type="ARBA" id="ARBA00004141"/>
    </source>
</evidence>
<dbReference type="SUPFAM" id="SSF103491">
    <property type="entry name" value="Preprotein translocase SecY subunit"/>
    <property type="match status" value="1"/>
</dbReference>
<feature type="transmembrane region" description="Helical" evidence="9">
    <location>
        <begin position="81"/>
        <end position="100"/>
    </location>
</feature>
<feature type="transmembrane region" description="Helical" evidence="9">
    <location>
        <begin position="16"/>
        <end position="34"/>
    </location>
</feature>
<dbReference type="PANTHER" id="PTHR10906">
    <property type="entry name" value="SECY/SEC61-ALPHA FAMILY MEMBER"/>
    <property type="match status" value="1"/>
</dbReference>
<evidence type="ECO:0000256" key="7">
    <source>
        <dbReference type="ARBA" id="ARBA00023010"/>
    </source>
</evidence>
<feature type="non-terminal residue" evidence="10">
    <location>
        <position position="1"/>
    </location>
</feature>
<evidence type="ECO:0000313" key="10">
    <source>
        <dbReference type="EMBL" id="EQD78755.1"/>
    </source>
</evidence>
<dbReference type="InterPro" id="IPR002208">
    <property type="entry name" value="SecY/SEC61-alpha"/>
</dbReference>
<evidence type="ECO:0000256" key="3">
    <source>
        <dbReference type="ARBA" id="ARBA00022448"/>
    </source>
</evidence>
<reference evidence="10" key="1">
    <citation type="submission" date="2013-08" db="EMBL/GenBank/DDBJ databases">
        <authorList>
            <person name="Mendez C."/>
            <person name="Richter M."/>
            <person name="Ferrer M."/>
            <person name="Sanchez J."/>
        </authorList>
    </citation>
    <scope>NUCLEOTIDE SEQUENCE</scope>
</reference>
<keyword evidence="6 9" id="KW-1133">Transmembrane helix</keyword>
<dbReference type="InterPro" id="IPR023201">
    <property type="entry name" value="SecY_dom_sf"/>
</dbReference>
<dbReference type="GO" id="GO:0015031">
    <property type="term" value="P:protein transport"/>
    <property type="evidence" value="ECO:0007669"/>
    <property type="project" value="UniProtKB-KW"/>
</dbReference>
<dbReference type="PROSITE" id="PS00756">
    <property type="entry name" value="SECY_2"/>
    <property type="match status" value="1"/>
</dbReference>
<keyword evidence="8 9" id="KW-0472">Membrane</keyword>
<organism evidence="10">
    <name type="scientific">mine drainage metagenome</name>
    <dbReference type="NCBI Taxonomy" id="410659"/>
    <lineage>
        <taxon>unclassified sequences</taxon>
        <taxon>metagenomes</taxon>
        <taxon>ecological metagenomes</taxon>
    </lineage>
</organism>
<dbReference type="InterPro" id="IPR030659">
    <property type="entry name" value="SecY_CS"/>
</dbReference>
<sequence length="201" mass="21655">LTNSDDKALYQGVQKVLVILMIFVEAIPQAFGYLVPDTALVTSMNAFAPGYGDFLSKAIIILQLFFGSYLVFLMDEVVSKYGIGSGISLFIAAGVSQQLITGTFNWNPANPGPLSLLNPPAGTLPHIFYDAIYGTSSFMQGQGLGALLLGNPNPVIALIGTLIIFFLVAYFQSSKVELPISHERVRGARGKYPLQLLYASN</sequence>
<evidence type="ECO:0000256" key="5">
    <source>
        <dbReference type="ARBA" id="ARBA00022927"/>
    </source>
</evidence>
<accession>T1D987</accession>
<comment type="subcellular location">
    <subcellularLocation>
        <location evidence="1">Membrane</location>
        <topology evidence="1">Multi-pass membrane protein</topology>
    </subcellularLocation>
</comment>
<name>T1D987_9ZZZZ</name>